<reference evidence="3" key="1">
    <citation type="journal article" date="2022" name="Int. J. Mol. Sci.">
        <title>Draft Genome of Tanacetum Coccineum: Genomic Comparison of Closely Related Tanacetum-Family Plants.</title>
        <authorList>
            <person name="Yamashiro T."/>
            <person name="Shiraishi A."/>
            <person name="Nakayama K."/>
            <person name="Satake H."/>
        </authorList>
    </citation>
    <scope>NUCLEOTIDE SEQUENCE</scope>
</reference>
<evidence type="ECO:0000313" key="4">
    <source>
        <dbReference type="Proteomes" id="UP001151760"/>
    </source>
</evidence>
<feature type="compositionally biased region" description="Acidic residues" evidence="1">
    <location>
        <begin position="33"/>
        <end position="45"/>
    </location>
</feature>
<reference evidence="3" key="2">
    <citation type="submission" date="2022-01" db="EMBL/GenBank/DDBJ databases">
        <authorList>
            <person name="Yamashiro T."/>
            <person name="Shiraishi A."/>
            <person name="Satake H."/>
            <person name="Nakayama K."/>
        </authorList>
    </citation>
    <scope>NUCLEOTIDE SEQUENCE</scope>
</reference>
<evidence type="ECO:0000256" key="2">
    <source>
        <dbReference type="SAM" id="SignalP"/>
    </source>
</evidence>
<dbReference type="Proteomes" id="UP001151760">
    <property type="component" value="Unassembled WGS sequence"/>
</dbReference>
<dbReference type="EMBL" id="BQNB010009443">
    <property type="protein sequence ID" value="GJS63596.1"/>
    <property type="molecule type" value="Genomic_DNA"/>
</dbReference>
<sequence length="174" mass="19421">SQLGVPITTLFVVDILFLFAYEEFEDSNIKVEEEFEEDPEEDFKEELEANTKEDVLPVATPPVGSPITPLSVLESSSDSEAATPVTANGTHWMPPTGSTFEVGGPLSVSSLPPPPFYGRELKKLRDDTEILFSNVKYLERSEKKRQTKIDANSFGVHTIERRMDAFDEDLGHEV</sequence>
<feature type="compositionally biased region" description="Basic and acidic residues" evidence="1">
    <location>
        <begin position="46"/>
        <end position="55"/>
    </location>
</feature>
<gene>
    <name evidence="3" type="ORF">Tco_0678160</name>
</gene>
<comment type="caution">
    <text evidence="3">The sequence shown here is derived from an EMBL/GenBank/DDBJ whole genome shotgun (WGS) entry which is preliminary data.</text>
</comment>
<protein>
    <submittedName>
        <fullName evidence="3">Uncharacterized protein</fullName>
    </submittedName>
</protein>
<organism evidence="3 4">
    <name type="scientific">Tanacetum coccineum</name>
    <dbReference type="NCBI Taxonomy" id="301880"/>
    <lineage>
        <taxon>Eukaryota</taxon>
        <taxon>Viridiplantae</taxon>
        <taxon>Streptophyta</taxon>
        <taxon>Embryophyta</taxon>
        <taxon>Tracheophyta</taxon>
        <taxon>Spermatophyta</taxon>
        <taxon>Magnoliopsida</taxon>
        <taxon>eudicotyledons</taxon>
        <taxon>Gunneridae</taxon>
        <taxon>Pentapetalae</taxon>
        <taxon>asterids</taxon>
        <taxon>campanulids</taxon>
        <taxon>Asterales</taxon>
        <taxon>Asteraceae</taxon>
        <taxon>Asteroideae</taxon>
        <taxon>Anthemideae</taxon>
        <taxon>Anthemidinae</taxon>
        <taxon>Tanacetum</taxon>
    </lineage>
</organism>
<keyword evidence="2" id="KW-0732">Signal</keyword>
<feature type="non-terminal residue" evidence="3">
    <location>
        <position position="1"/>
    </location>
</feature>
<keyword evidence="4" id="KW-1185">Reference proteome</keyword>
<feature type="signal peptide" evidence="2">
    <location>
        <begin position="1"/>
        <end position="20"/>
    </location>
</feature>
<proteinExistence type="predicted"/>
<feature type="chain" id="PRO_5045593585" evidence="2">
    <location>
        <begin position="21"/>
        <end position="174"/>
    </location>
</feature>
<accession>A0ABQ4XE80</accession>
<evidence type="ECO:0000256" key="1">
    <source>
        <dbReference type="SAM" id="MobiDB-lite"/>
    </source>
</evidence>
<feature type="compositionally biased region" description="Polar residues" evidence="1">
    <location>
        <begin position="73"/>
        <end position="89"/>
    </location>
</feature>
<name>A0ABQ4XE80_9ASTR</name>
<feature type="region of interest" description="Disordered" evidence="1">
    <location>
        <begin position="32"/>
        <end position="105"/>
    </location>
</feature>
<evidence type="ECO:0000313" key="3">
    <source>
        <dbReference type="EMBL" id="GJS63596.1"/>
    </source>
</evidence>